<protein>
    <recommendedName>
        <fullName evidence="1">Halobacterial output domain-containing protein</fullName>
    </recommendedName>
</protein>
<dbReference type="AlphaFoldDB" id="A0A5P9P8M8"/>
<accession>A0A5P9P8M8</accession>
<evidence type="ECO:0000313" key="3">
    <source>
        <dbReference type="Proteomes" id="UP000326170"/>
    </source>
</evidence>
<feature type="domain" description="Halobacterial output" evidence="1">
    <location>
        <begin position="37"/>
        <end position="95"/>
    </location>
</feature>
<organism evidence="2 3">
    <name type="scientific">Natronorubrum aibiense</name>
    <dbReference type="NCBI Taxonomy" id="348826"/>
    <lineage>
        <taxon>Archaea</taxon>
        <taxon>Methanobacteriati</taxon>
        <taxon>Methanobacteriota</taxon>
        <taxon>Stenosarchaea group</taxon>
        <taxon>Halobacteria</taxon>
        <taxon>Halobacteriales</taxon>
        <taxon>Natrialbaceae</taxon>
        <taxon>Natronorubrum</taxon>
    </lineage>
</organism>
<reference evidence="2 3" key="1">
    <citation type="journal article" date="2007" name="Int. J. Syst. Evol. Microbiol.">
        <title>Natronorubrum sulfidifaciens sp. nov., an extremely haloalkaliphilic archaeon isolated from Aiding salt lake in Xin-Jiang, China.</title>
        <authorList>
            <person name="Cui H.L."/>
            <person name="Tohty D."/>
            <person name="Liu H.C."/>
            <person name="Liu S.J."/>
            <person name="Oren A."/>
            <person name="Zhou P.J."/>
        </authorList>
    </citation>
    <scope>NUCLEOTIDE SEQUENCE [LARGE SCALE GENOMIC DNA]</scope>
    <source>
        <strain evidence="2 3">7-3</strain>
        <plasmid evidence="2">unnamed1</plasmid>
    </source>
</reference>
<dbReference type="Pfam" id="PF18545">
    <property type="entry name" value="HalOD1"/>
    <property type="match status" value="1"/>
</dbReference>
<gene>
    <name evidence="2" type="ORF">GCU68_18220</name>
</gene>
<geneLocation type="plasmid" evidence="2 3">
    <name>unnamed1</name>
</geneLocation>
<dbReference type="RefSeq" id="WP_152943985.1">
    <property type="nucleotide sequence ID" value="NZ_CP045489.1"/>
</dbReference>
<dbReference type="EMBL" id="CP045489">
    <property type="protein sequence ID" value="QFU84466.1"/>
    <property type="molecule type" value="Genomic_DNA"/>
</dbReference>
<evidence type="ECO:0000259" key="1">
    <source>
        <dbReference type="Pfam" id="PF18545"/>
    </source>
</evidence>
<proteinExistence type="predicted"/>
<keyword evidence="3" id="KW-1185">Reference proteome</keyword>
<dbReference type="InterPro" id="IPR040624">
    <property type="entry name" value="HalOD1"/>
</dbReference>
<dbReference type="KEGG" id="nas:GCU68_18220"/>
<dbReference type="GeneID" id="42303005"/>
<keyword evidence="2" id="KW-0614">Plasmid</keyword>
<evidence type="ECO:0000313" key="2">
    <source>
        <dbReference type="EMBL" id="QFU84466.1"/>
    </source>
</evidence>
<dbReference type="Proteomes" id="UP000326170">
    <property type="component" value="Plasmid unnamed1"/>
</dbReference>
<name>A0A5P9P8M8_9EURY</name>
<sequence length="102" mass="11292">MNDSHSTGIRDSHYYYEACILIMSARFSIRRTEKGGSATVEVAEAVAAVRNTSPEKLSPLYYTVGSDALDALVESGDGIIVCFEYEGFEVLVKPDEIHLEER</sequence>